<dbReference type="AlphaFoldDB" id="A0A4C1XG88"/>
<evidence type="ECO:0000256" key="1">
    <source>
        <dbReference type="SAM" id="MobiDB-lite"/>
    </source>
</evidence>
<keyword evidence="3" id="KW-1185">Reference proteome</keyword>
<organism evidence="2 3">
    <name type="scientific">Eumeta variegata</name>
    <name type="common">Bagworm moth</name>
    <name type="synonym">Eumeta japonica</name>
    <dbReference type="NCBI Taxonomy" id="151549"/>
    <lineage>
        <taxon>Eukaryota</taxon>
        <taxon>Metazoa</taxon>
        <taxon>Ecdysozoa</taxon>
        <taxon>Arthropoda</taxon>
        <taxon>Hexapoda</taxon>
        <taxon>Insecta</taxon>
        <taxon>Pterygota</taxon>
        <taxon>Neoptera</taxon>
        <taxon>Endopterygota</taxon>
        <taxon>Lepidoptera</taxon>
        <taxon>Glossata</taxon>
        <taxon>Ditrysia</taxon>
        <taxon>Tineoidea</taxon>
        <taxon>Psychidae</taxon>
        <taxon>Oiketicinae</taxon>
        <taxon>Eumeta</taxon>
    </lineage>
</organism>
<evidence type="ECO:0000313" key="2">
    <source>
        <dbReference type="EMBL" id="GBP61217.1"/>
    </source>
</evidence>
<evidence type="ECO:0000313" key="3">
    <source>
        <dbReference type="Proteomes" id="UP000299102"/>
    </source>
</evidence>
<protein>
    <submittedName>
        <fullName evidence="2">Uncharacterized protein</fullName>
    </submittedName>
</protein>
<dbReference type="EMBL" id="BGZK01000807">
    <property type="protein sequence ID" value="GBP61217.1"/>
    <property type="molecule type" value="Genomic_DNA"/>
</dbReference>
<feature type="region of interest" description="Disordered" evidence="1">
    <location>
        <begin position="1"/>
        <end position="27"/>
    </location>
</feature>
<gene>
    <name evidence="2" type="ORF">EVAR_37483_1</name>
</gene>
<sequence>MLRQMRPSAHVPRAPLRTRARDPCQSPKPTISKWEPVYIGPDDSEEVVKLKHKVRRLEVIAENRKRRLNLMWQSKRRLRKKLERMKTVIKHLIRIKKDAEGKENRWAQLCDGHPLIEPSFCAGARSGEGYGGQYPVLASVFGERHVCKVDPRRCDIESVYDFF</sequence>
<reference evidence="2 3" key="1">
    <citation type="journal article" date="2019" name="Commun. Biol.">
        <title>The bagworm genome reveals a unique fibroin gene that provides high tensile strength.</title>
        <authorList>
            <person name="Kono N."/>
            <person name="Nakamura H."/>
            <person name="Ohtoshi R."/>
            <person name="Tomita M."/>
            <person name="Numata K."/>
            <person name="Arakawa K."/>
        </authorList>
    </citation>
    <scope>NUCLEOTIDE SEQUENCE [LARGE SCALE GENOMIC DNA]</scope>
</reference>
<dbReference type="Proteomes" id="UP000299102">
    <property type="component" value="Unassembled WGS sequence"/>
</dbReference>
<comment type="caution">
    <text evidence="2">The sequence shown here is derived from an EMBL/GenBank/DDBJ whole genome shotgun (WGS) entry which is preliminary data.</text>
</comment>
<name>A0A4C1XG88_EUMVA</name>
<dbReference type="OrthoDB" id="5982876at2759"/>
<proteinExistence type="predicted"/>
<accession>A0A4C1XG88</accession>